<proteinExistence type="predicted"/>
<gene>
    <name evidence="1" type="ORF">GCM10022222_82280</name>
</gene>
<keyword evidence="2" id="KW-1185">Reference proteome</keyword>
<reference evidence="2" key="1">
    <citation type="journal article" date="2019" name="Int. J. Syst. Evol. Microbiol.">
        <title>The Global Catalogue of Microorganisms (GCM) 10K type strain sequencing project: providing services to taxonomists for standard genome sequencing and annotation.</title>
        <authorList>
            <consortium name="The Broad Institute Genomics Platform"/>
            <consortium name="The Broad Institute Genome Sequencing Center for Infectious Disease"/>
            <person name="Wu L."/>
            <person name="Ma J."/>
        </authorList>
    </citation>
    <scope>NUCLEOTIDE SEQUENCE [LARGE SCALE GENOMIC DNA]</scope>
    <source>
        <strain evidence="2">JCM 16898</strain>
    </source>
</reference>
<dbReference type="EMBL" id="BAAAZN010000030">
    <property type="protein sequence ID" value="GAA3585206.1"/>
    <property type="molecule type" value="Genomic_DNA"/>
</dbReference>
<accession>A0ABP6YMM9</accession>
<organism evidence="1 2">
    <name type="scientific">Amycolatopsis ultiminotia</name>
    <dbReference type="NCBI Taxonomy" id="543629"/>
    <lineage>
        <taxon>Bacteria</taxon>
        <taxon>Bacillati</taxon>
        <taxon>Actinomycetota</taxon>
        <taxon>Actinomycetes</taxon>
        <taxon>Pseudonocardiales</taxon>
        <taxon>Pseudonocardiaceae</taxon>
        <taxon>Amycolatopsis</taxon>
    </lineage>
</organism>
<comment type="caution">
    <text evidence="1">The sequence shown here is derived from an EMBL/GenBank/DDBJ whole genome shotgun (WGS) entry which is preliminary data.</text>
</comment>
<evidence type="ECO:0000313" key="2">
    <source>
        <dbReference type="Proteomes" id="UP001500689"/>
    </source>
</evidence>
<dbReference type="Proteomes" id="UP001500689">
    <property type="component" value="Unassembled WGS sequence"/>
</dbReference>
<dbReference type="RefSeq" id="WP_344868949.1">
    <property type="nucleotide sequence ID" value="NZ_BAAAZN010000030.1"/>
</dbReference>
<protein>
    <submittedName>
        <fullName evidence="1">Uncharacterized protein</fullName>
    </submittedName>
</protein>
<evidence type="ECO:0000313" key="1">
    <source>
        <dbReference type="EMBL" id="GAA3585206.1"/>
    </source>
</evidence>
<sequence length="71" mass="8110">MELGVYRHDRATNRLDVLREPAVRFGGVTVPDRWARSEDGTSSEKAPTIPSWIAQETEWLAFVLNELGVRR</sequence>
<name>A0ABP6YMM9_9PSEU</name>